<dbReference type="InterPro" id="IPR050197">
    <property type="entry name" value="Aldolase_class_II_sugar_metab"/>
</dbReference>
<dbReference type="GO" id="GO:0046872">
    <property type="term" value="F:metal ion binding"/>
    <property type="evidence" value="ECO:0007669"/>
    <property type="project" value="UniProtKB-KW"/>
</dbReference>
<dbReference type="KEGG" id="daw:HS1_001932"/>
<sequence>MSYEQEKEEIIFWGGQLHQRGLLCGSSGNISKCINDKILITAHNAYLGFLEKEDILVIDKEGNVLEGSKKPTSELALHLVIHKTFKEKPIVIHAHSPWTVYYFHYFDTLTPITFEEKIYLGNIIAIPQTTPTVTDVSPVISALENNDIVVLKNHGVVAIGKEFVSVFSLIELLETTAKVSLITHNLKSLAKIPPKKETQVKKYKLFSKEHIAALVETINNDQTARSLGEKLNLTTVLCNKETDSKTTISFCYQQGKIIQVKNSEENAEFVFSAKGEFWKKIFNGELDPFVAFNQGKIKLKGDFNKLSKWFPVFERTFALWKEVGVE</sequence>
<gene>
    <name evidence="4" type="ORF">HS1_001932</name>
</gene>
<dbReference type="GO" id="GO:0005829">
    <property type="term" value="C:cytosol"/>
    <property type="evidence" value="ECO:0007669"/>
    <property type="project" value="TreeGrafter"/>
</dbReference>
<dbReference type="Proteomes" id="UP000070560">
    <property type="component" value="Chromosome"/>
</dbReference>
<dbReference type="InterPro" id="IPR036527">
    <property type="entry name" value="SCP2_sterol-bd_dom_sf"/>
</dbReference>
<evidence type="ECO:0000256" key="2">
    <source>
        <dbReference type="ARBA" id="ARBA00023239"/>
    </source>
</evidence>
<evidence type="ECO:0000259" key="3">
    <source>
        <dbReference type="SMART" id="SM01007"/>
    </source>
</evidence>
<dbReference type="InterPro" id="IPR036409">
    <property type="entry name" value="Aldolase_II/adducin_N_sf"/>
</dbReference>
<evidence type="ECO:0000313" key="4">
    <source>
        <dbReference type="EMBL" id="AMM41726.1"/>
    </source>
</evidence>
<protein>
    <submittedName>
        <fullName evidence="4">Class II aldolase/adducin-like protein</fullName>
    </submittedName>
</protein>
<dbReference type="InterPro" id="IPR003033">
    <property type="entry name" value="SCP2_sterol-bd_dom"/>
</dbReference>
<dbReference type="GO" id="GO:0019323">
    <property type="term" value="P:pentose catabolic process"/>
    <property type="evidence" value="ECO:0007669"/>
    <property type="project" value="TreeGrafter"/>
</dbReference>
<dbReference type="Pfam" id="PF02036">
    <property type="entry name" value="SCP2"/>
    <property type="match status" value="1"/>
</dbReference>
<organism evidence="4 5">
    <name type="scientific">Desulfofervidus auxilii</name>
    <dbReference type="NCBI Taxonomy" id="1621989"/>
    <lineage>
        <taxon>Bacteria</taxon>
        <taxon>Pseudomonadati</taxon>
        <taxon>Thermodesulfobacteriota</taxon>
        <taxon>Candidatus Desulfofervidia</taxon>
        <taxon>Candidatus Desulfofervidales</taxon>
        <taxon>Candidatus Desulfofervidaceae</taxon>
        <taxon>Candidatus Desulfofervidus</taxon>
    </lineage>
</organism>
<proteinExistence type="predicted"/>
<dbReference type="SMART" id="SM01007">
    <property type="entry name" value="Aldolase_II"/>
    <property type="match status" value="1"/>
</dbReference>
<accession>A0A7U4QLT8</accession>
<dbReference type="Pfam" id="PF00596">
    <property type="entry name" value="Aldolase_II"/>
    <property type="match status" value="1"/>
</dbReference>
<dbReference type="EMBL" id="CP013015">
    <property type="protein sequence ID" value="AMM41726.1"/>
    <property type="molecule type" value="Genomic_DNA"/>
</dbReference>
<keyword evidence="1" id="KW-0479">Metal-binding</keyword>
<dbReference type="SUPFAM" id="SSF53639">
    <property type="entry name" value="AraD/HMP-PK domain-like"/>
    <property type="match status" value="1"/>
</dbReference>
<dbReference type="InterPro" id="IPR001303">
    <property type="entry name" value="Aldolase_II/adducin_N"/>
</dbReference>
<dbReference type="Gene3D" id="3.30.1050.10">
    <property type="entry name" value="SCP2 sterol-binding domain"/>
    <property type="match status" value="1"/>
</dbReference>
<feature type="domain" description="Class II aldolase/adducin N-terminal" evidence="3">
    <location>
        <begin position="8"/>
        <end position="181"/>
    </location>
</feature>
<reference evidence="4 5" key="1">
    <citation type="submission" date="2015-10" db="EMBL/GenBank/DDBJ databases">
        <title>Candidatus Desulfofervidus auxilii, a hydrogenotrophic sulfate-reducing bacterium involved in the thermophilic anaerobic oxidation of methane.</title>
        <authorList>
            <person name="Krukenberg V."/>
            <person name="Richter M."/>
            <person name="Wegener G."/>
        </authorList>
    </citation>
    <scope>NUCLEOTIDE SEQUENCE [LARGE SCALE GENOMIC DNA]</scope>
    <source>
        <strain evidence="4 5">HS1</strain>
    </source>
</reference>
<dbReference type="Gene3D" id="3.40.225.10">
    <property type="entry name" value="Class II aldolase/adducin N-terminal domain"/>
    <property type="match status" value="1"/>
</dbReference>
<dbReference type="RefSeq" id="WP_066064628.1">
    <property type="nucleotide sequence ID" value="NZ_CP013015.1"/>
</dbReference>
<dbReference type="PANTHER" id="PTHR22789">
    <property type="entry name" value="FUCULOSE PHOSPHATE ALDOLASE"/>
    <property type="match status" value="1"/>
</dbReference>
<dbReference type="OrthoDB" id="5291399at2"/>
<dbReference type="AlphaFoldDB" id="A0A7U4QLT8"/>
<dbReference type="GO" id="GO:0016832">
    <property type="term" value="F:aldehyde-lyase activity"/>
    <property type="evidence" value="ECO:0007669"/>
    <property type="project" value="TreeGrafter"/>
</dbReference>
<name>A0A7U4QLT8_DESA2</name>
<keyword evidence="5" id="KW-1185">Reference proteome</keyword>
<keyword evidence="2" id="KW-0456">Lyase</keyword>
<dbReference type="PANTHER" id="PTHR22789:SF0">
    <property type="entry name" value="3-OXO-TETRONATE 4-PHOSPHATE DECARBOXYLASE-RELATED"/>
    <property type="match status" value="1"/>
</dbReference>
<dbReference type="SUPFAM" id="SSF55718">
    <property type="entry name" value="SCP-like"/>
    <property type="match status" value="1"/>
</dbReference>
<evidence type="ECO:0000256" key="1">
    <source>
        <dbReference type="ARBA" id="ARBA00022723"/>
    </source>
</evidence>
<evidence type="ECO:0000313" key="5">
    <source>
        <dbReference type="Proteomes" id="UP000070560"/>
    </source>
</evidence>